<reference evidence="4" key="1">
    <citation type="journal article" date="2005" name="Nature">
        <title>The map-based sequence of the rice genome.</title>
        <authorList>
            <consortium name="International rice genome sequencing project (IRGSP)"/>
            <person name="Matsumoto T."/>
            <person name="Wu J."/>
            <person name="Kanamori H."/>
            <person name="Katayose Y."/>
            <person name="Fujisawa M."/>
            <person name="Namiki N."/>
            <person name="Mizuno H."/>
            <person name="Yamamoto K."/>
            <person name="Antonio B.A."/>
            <person name="Baba T."/>
            <person name="Sakata K."/>
            <person name="Nagamura Y."/>
            <person name="Aoki H."/>
            <person name="Arikawa K."/>
            <person name="Arita K."/>
            <person name="Bito T."/>
            <person name="Chiden Y."/>
            <person name="Fujitsuka N."/>
            <person name="Fukunaka R."/>
            <person name="Hamada M."/>
            <person name="Harada C."/>
            <person name="Hayashi A."/>
            <person name="Hijishita S."/>
            <person name="Honda M."/>
            <person name="Hosokawa S."/>
            <person name="Ichikawa Y."/>
            <person name="Idonuma A."/>
            <person name="Iijima M."/>
            <person name="Ikeda M."/>
            <person name="Ikeno M."/>
            <person name="Ito K."/>
            <person name="Ito S."/>
            <person name="Ito T."/>
            <person name="Ito Y."/>
            <person name="Ito Y."/>
            <person name="Iwabuchi A."/>
            <person name="Kamiya K."/>
            <person name="Karasawa W."/>
            <person name="Kurita K."/>
            <person name="Katagiri S."/>
            <person name="Kikuta A."/>
            <person name="Kobayashi H."/>
            <person name="Kobayashi N."/>
            <person name="Machita K."/>
            <person name="Maehara T."/>
            <person name="Masukawa M."/>
            <person name="Mizubayashi T."/>
            <person name="Mukai Y."/>
            <person name="Nagasaki H."/>
            <person name="Nagata Y."/>
            <person name="Naito S."/>
            <person name="Nakashima M."/>
            <person name="Nakama Y."/>
            <person name="Nakamichi Y."/>
            <person name="Nakamura M."/>
            <person name="Meguro A."/>
            <person name="Negishi M."/>
            <person name="Ohta I."/>
            <person name="Ohta T."/>
            <person name="Okamoto M."/>
            <person name="Ono N."/>
            <person name="Saji S."/>
            <person name="Sakaguchi M."/>
            <person name="Sakai K."/>
            <person name="Shibata M."/>
            <person name="Shimokawa T."/>
            <person name="Song J."/>
            <person name="Takazaki Y."/>
            <person name="Terasawa K."/>
            <person name="Tsugane M."/>
            <person name="Tsuji K."/>
            <person name="Ueda S."/>
            <person name="Waki K."/>
            <person name="Yamagata H."/>
            <person name="Yamamoto M."/>
            <person name="Yamamoto S."/>
            <person name="Yamane H."/>
            <person name="Yoshiki S."/>
            <person name="Yoshihara R."/>
            <person name="Yukawa K."/>
            <person name="Zhong H."/>
            <person name="Yano M."/>
            <person name="Yuan Q."/>
            <person name="Ouyang S."/>
            <person name="Liu J."/>
            <person name="Jones K.M."/>
            <person name="Gansberger K."/>
            <person name="Moffat K."/>
            <person name="Hill J."/>
            <person name="Bera J."/>
            <person name="Fadrosh D."/>
            <person name="Jin S."/>
            <person name="Johri S."/>
            <person name="Kim M."/>
            <person name="Overton L."/>
            <person name="Reardon M."/>
            <person name="Tsitrin T."/>
            <person name="Vuong H."/>
            <person name="Weaver B."/>
            <person name="Ciecko A."/>
            <person name="Tallon L."/>
            <person name="Jackson J."/>
            <person name="Pai G."/>
            <person name="Aken S.V."/>
            <person name="Utterback T."/>
            <person name="Reidmuller S."/>
            <person name="Feldblyum T."/>
            <person name="Hsiao J."/>
            <person name="Zismann V."/>
            <person name="Iobst S."/>
            <person name="de Vazeille A.R."/>
            <person name="Buell C.R."/>
            <person name="Ying K."/>
            <person name="Li Y."/>
            <person name="Lu T."/>
            <person name="Huang Y."/>
            <person name="Zhao Q."/>
            <person name="Feng Q."/>
            <person name="Zhang L."/>
            <person name="Zhu J."/>
            <person name="Weng Q."/>
            <person name="Mu J."/>
            <person name="Lu Y."/>
            <person name="Fan D."/>
            <person name="Liu Y."/>
            <person name="Guan J."/>
            <person name="Zhang Y."/>
            <person name="Yu S."/>
            <person name="Liu X."/>
            <person name="Zhang Y."/>
            <person name="Hong G."/>
            <person name="Han B."/>
            <person name="Choisne N."/>
            <person name="Demange N."/>
            <person name="Orjeda G."/>
            <person name="Samain S."/>
            <person name="Cattolico L."/>
            <person name="Pelletier E."/>
            <person name="Couloux A."/>
            <person name="Segurens B."/>
            <person name="Wincker P."/>
            <person name="D'Hont A."/>
            <person name="Scarpelli C."/>
            <person name="Weissenbach J."/>
            <person name="Salanoubat M."/>
            <person name="Quetier F."/>
            <person name="Yu Y."/>
            <person name="Kim H.R."/>
            <person name="Rambo T."/>
            <person name="Currie J."/>
            <person name="Collura K."/>
            <person name="Luo M."/>
            <person name="Yang T."/>
            <person name="Ammiraju J.S.S."/>
            <person name="Engler F."/>
            <person name="Soderlund C."/>
            <person name="Wing R.A."/>
            <person name="Palmer L.E."/>
            <person name="de la Bastide M."/>
            <person name="Spiegel L."/>
            <person name="Nascimento L."/>
            <person name="Zutavern T."/>
            <person name="O'Shaughnessy A."/>
            <person name="Dike S."/>
            <person name="Dedhia N."/>
            <person name="Preston R."/>
            <person name="Balija V."/>
            <person name="McCombie W.R."/>
            <person name="Chow T."/>
            <person name="Chen H."/>
            <person name="Chung M."/>
            <person name="Chen C."/>
            <person name="Shaw J."/>
            <person name="Wu H."/>
            <person name="Hsiao K."/>
            <person name="Chao Y."/>
            <person name="Chu M."/>
            <person name="Cheng C."/>
            <person name="Hour A."/>
            <person name="Lee P."/>
            <person name="Lin S."/>
            <person name="Lin Y."/>
            <person name="Liou J."/>
            <person name="Liu S."/>
            <person name="Hsing Y."/>
            <person name="Raghuvanshi S."/>
            <person name="Mohanty A."/>
            <person name="Bharti A.K."/>
            <person name="Gaur A."/>
            <person name="Gupta V."/>
            <person name="Kumar D."/>
            <person name="Ravi V."/>
            <person name="Vij S."/>
            <person name="Kapur A."/>
            <person name="Khurana P."/>
            <person name="Khurana P."/>
            <person name="Khurana J.P."/>
            <person name="Tyagi A.K."/>
            <person name="Gaikwad K."/>
            <person name="Singh A."/>
            <person name="Dalal V."/>
            <person name="Srivastava S."/>
            <person name="Dixit A."/>
            <person name="Pal A.K."/>
            <person name="Ghazi I.A."/>
            <person name="Yadav M."/>
            <person name="Pandit A."/>
            <person name="Bhargava A."/>
            <person name="Sureshbabu K."/>
            <person name="Batra K."/>
            <person name="Sharma T.R."/>
            <person name="Mohapatra T."/>
            <person name="Singh N.K."/>
            <person name="Messing J."/>
            <person name="Nelson A.B."/>
            <person name="Fuks G."/>
            <person name="Kavchok S."/>
            <person name="Keizer G."/>
            <person name="Linton E."/>
            <person name="Llaca V."/>
            <person name="Song R."/>
            <person name="Tanyolac B."/>
            <person name="Young S."/>
            <person name="Ho-Il K."/>
            <person name="Hahn J.H."/>
            <person name="Sangsakoo G."/>
            <person name="Vanavichit A."/>
            <person name="de Mattos Luiz.A.T."/>
            <person name="Zimmer P.D."/>
            <person name="Malone G."/>
            <person name="Dellagostin O."/>
            <person name="de Oliveira A.C."/>
            <person name="Bevan M."/>
            <person name="Bancroft I."/>
            <person name="Minx P."/>
            <person name="Cordum H."/>
            <person name="Wilson R."/>
            <person name="Cheng Z."/>
            <person name="Jin W."/>
            <person name="Jiang J."/>
            <person name="Leong S.A."/>
            <person name="Iwama H."/>
            <person name="Gojobori T."/>
            <person name="Itoh T."/>
            <person name="Niimura Y."/>
            <person name="Fujii Y."/>
            <person name="Habara T."/>
            <person name="Sakai H."/>
            <person name="Sato Y."/>
            <person name="Wilson G."/>
            <person name="Kumar K."/>
            <person name="McCouch S."/>
            <person name="Juretic N."/>
            <person name="Hoen D."/>
            <person name="Wright S."/>
            <person name="Bruskiewich R."/>
            <person name="Bureau T."/>
            <person name="Miyao A."/>
            <person name="Hirochika H."/>
            <person name="Nishikawa T."/>
            <person name="Kadowaki K."/>
            <person name="Sugiura M."/>
            <person name="Burr B."/>
            <person name="Sasaki T."/>
        </authorList>
    </citation>
    <scope>NUCLEOTIDE SEQUENCE [LARGE SCALE GENOMIC DNA]</scope>
    <source>
        <strain evidence="4">cv. Nipponbare</strain>
    </source>
</reference>
<feature type="region of interest" description="Disordered" evidence="1">
    <location>
        <begin position="207"/>
        <end position="228"/>
    </location>
</feature>
<sequence>MSSTSSSPPPPSKAKRRGCIHGARPQPLIVSSAPAEASRPSKKPRVSGGGGDTGPVIVYELTPRVVHVEQEEFMAVVQKLTGGKQQPAAASTLTTLPAADQVAGGDHAAAAAAAADPLVLTLGQQRQPAPAPAIDGDHPAAPPHSPPADAFLLSPSSFFLSPTTMHALQEEEAARRVVEATTSTGLGVQSGKSSQDTVNLHADANAAAAAALAARHSSRGPRSSTQPP</sequence>
<feature type="region of interest" description="Disordered" evidence="1">
    <location>
        <begin position="125"/>
        <end position="145"/>
    </location>
</feature>
<feature type="region of interest" description="Disordered" evidence="1">
    <location>
        <begin position="1"/>
        <end position="54"/>
    </location>
</feature>
<dbReference type="Proteomes" id="UP000000763">
    <property type="component" value="Chromosome 7"/>
</dbReference>
<dbReference type="InterPro" id="IPR008889">
    <property type="entry name" value="VQ"/>
</dbReference>
<evidence type="ECO:0000313" key="4">
    <source>
        <dbReference type="Proteomes" id="UP000000763"/>
    </source>
</evidence>
<dbReference type="InterPro" id="IPR039607">
    <property type="entry name" value="VQ_8/17/18/20/21/25"/>
</dbReference>
<protein>
    <recommendedName>
        <fullName evidence="2">VQ domain-containing protein</fullName>
    </recommendedName>
</protein>
<dbReference type="AlphaFoldDB" id="Q8H543"/>
<accession>Q8H543</accession>
<dbReference type="Pfam" id="PF05678">
    <property type="entry name" value="VQ"/>
    <property type="match status" value="1"/>
</dbReference>
<dbReference type="PANTHER" id="PTHR33143">
    <property type="entry name" value="F16F4.1 PROTEIN-RELATED"/>
    <property type="match status" value="1"/>
</dbReference>
<name>Q8H543_ORYSJ</name>
<gene>
    <name evidence="3" type="primary">OJ1714_H10.138</name>
</gene>
<reference evidence="4" key="2">
    <citation type="journal article" date="2008" name="Nucleic Acids Res.">
        <title>The rice annotation project database (RAP-DB): 2008 update.</title>
        <authorList>
            <consortium name="The rice annotation project (RAP)"/>
        </authorList>
    </citation>
    <scope>GENOME REANNOTATION</scope>
    <source>
        <strain evidence="4">cv. Nipponbare</strain>
    </source>
</reference>
<dbReference type="EMBL" id="AP003847">
    <property type="protein sequence ID" value="BAC15955.1"/>
    <property type="molecule type" value="Genomic_DNA"/>
</dbReference>
<evidence type="ECO:0000256" key="1">
    <source>
        <dbReference type="SAM" id="MobiDB-lite"/>
    </source>
</evidence>
<feature type="domain" description="VQ" evidence="2">
    <location>
        <begin position="62"/>
        <end position="82"/>
    </location>
</feature>
<organism evidence="3 4">
    <name type="scientific">Oryza sativa subsp. japonica</name>
    <name type="common">Rice</name>
    <dbReference type="NCBI Taxonomy" id="39947"/>
    <lineage>
        <taxon>Eukaryota</taxon>
        <taxon>Viridiplantae</taxon>
        <taxon>Streptophyta</taxon>
        <taxon>Embryophyta</taxon>
        <taxon>Tracheophyta</taxon>
        <taxon>Spermatophyta</taxon>
        <taxon>Magnoliopsida</taxon>
        <taxon>Liliopsida</taxon>
        <taxon>Poales</taxon>
        <taxon>Poaceae</taxon>
        <taxon>BOP clade</taxon>
        <taxon>Oryzoideae</taxon>
        <taxon>Oryzeae</taxon>
        <taxon>Oryzinae</taxon>
        <taxon>Oryza</taxon>
        <taxon>Oryza sativa</taxon>
    </lineage>
</organism>
<evidence type="ECO:0000259" key="2">
    <source>
        <dbReference type="Pfam" id="PF05678"/>
    </source>
</evidence>
<proteinExistence type="predicted"/>
<dbReference type="PANTHER" id="PTHR33143:SF53">
    <property type="entry name" value="OS07G0161900 PROTEIN"/>
    <property type="match status" value="1"/>
</dbReference>
<evidence type="ECO:0000313" key="3">
    <source>
        <dbReference type="EMBL" id="BAC15955.1"/>
    </source>
</evidence>